<feature type="region of interest" description="Disordered" evidence="1">
    <location>
        <begin position="1"/>
        <end position="151"/>
    </location>
</feature>
<name>A0A9W8DZU9_9FUNG</name>
<dbReference type="Proteomes" id="UP001150925">
    <property type="component" value="Unassembled WGS sequence"/>
</dbReference>
<keyword evidence="3" id="KW-1185">Reference proteome</keyword>
<evidence type="ECO:0000313" key="2">
    <source>
        <dbReference type="EMBL" id="KAJ1949743.1"/>
    </source>
</evidence>
<feature type="compositionally biased region" description="Basic and acidic residues" evidence="1">
    <location>
        <begin position="141"/>
        <end position="151"/>
    </location>
</feature>
<reference evidence="2" key="1">
    <citation type="submission" date="2022-07" db="EMBL/GenBank/DDBJ databases">
        <title>Phylogenomic reconstructions and comparative analyses of Kickxellomycotina fungi.</title>
        <authorList>
            <person name="Reynolds N.K."/>
            <person name="Stajich J.E."/>
            <person name="Barry K."/>
            <person name="Grigoriev I.V."/>
            <person name="Crous P."/>
            <person name="Smith M.E."/>
        </authorList>
    </citation>
    <scope>NUCLEOTIDE SEQUENCE</scope>
    <source>
        <strain evidence="2">RSA 1196</strain>
    </source>
</reference>
<evidence type="ECO:0000256" key="1">
    <source>
        <dbReference type="SAM" id="MobiDB-lite"/>
    </source>
</evidence>
<proteinExistence type="predicted"/>
<dbReference type="EMBL" id="JANBPY010003922">
    <property type="protein sequence ID" value="KAJ1949743.1"/>
    <property type="molecule type" value="Genomic_DNA"/>
</dbReference>
<protein>
    <submittedName>
        <fullName evidence="2">Uncharacterized protein</fullName>
    </submittedName>
</protein>
<organism evidence="2 3">
    <name type="scientific">Dispira parvispora</name>
    <dbReference type="NCBI Taxonomy" id="1520584"/>
    <lineage>
        <taxon>Eukaryota</taxon>
        <taxon>Fungi</taxon>
        <taxon>Fungi incertae sedis</taxon>
        <taxon>Zoopagomycota</taxon>
        <taxon>Kickxellomycotina</taxon>
        <taxon>Dimargaritomycetes</taxon>
        <taxon>Dimargaritales</taxon>
        <taxon>Dimargaritaceae</taxon>
        <taxon>Dispira</taxon>
    </lineage>
</organism>
<evidence type="ECO:0000313" key="3">
    <source>
        <dbReference type="Proteomes" id="UP001150925"/>
    </source>
</evidence>
<feature type="non-terminal residue" evidence="2">
    <location>
        <position position="1"/>
    </location>
</feature>
<sequence length="151" mass="16499">LLTDYLKSIDHHGEVDESPMTSSRPGSPRSLGEEIGTQIQSLEPSPLLLADNQQGSTPLPKELAGNLSSNPEDHENLQETGLPEKHTYSSRFATSPVLPRRSKRLRNLSPSPTSEPSHHPVNLKSQELGDVMHTTLPESHSGPRDTDTQPS</sequence>
<gene>
    <name evidence="2" type="ORF">IWQ62_006685</name>
</gene>
<accession>A0A9W8DZU9</accession>
<feature type="compositionally biased region" description="Basic and acidic residues" evidence="1">
    <location>
        <begin position="71"/>
        <end position="87"/>
    </location>
</feature>
<comment type="caution">
    <text evidence="2">The sequence shown here is derived from an EMBL/GenBank/DDBJ whole genome shotgun (WGS) entry which is preliminary data.</text>
</comment>
<dbReference type="AlphaFoldDB" id="A0A9W8DZU9"/>